<reference evidence="6 7" key="1">
    <citation type="submission" date="2020-07" db="EMBL/GenBank/DDBJ databases">
        <authorList>
            <person name="Zhuang K."/>
            <person name="Ran Y."/>
        </authorList>
    </citation>
    <scope>NUCLEOTIDE SEQUENCE [LARGE SCALE GENOMIC DNA]</scope>
    <source>
        <strain evidence="6 7">WCH-YHL-001</strain>
    </source>
</reference>
<keyword evidence="5" id="KW-0460">Magnesium</keyword>
<evidence type="ECO:0000313" key="6">
    <source>
        <dbReference type="EMBL" id="QLY34245.1"/>
    </source>
</evidence>
<dbReference type="PANTHER" id="PTHR23407:SF1">
    <property type="entry name" value="5-FORMYLTETRAHYDROFOLATE CYCLO-LIGASE"/>
    <property type="match status" value="1"/>
</dbReference>
<keyword evidence="3 4" id="KW-0067">ATP-binding</keyword>
<evidence type="ECO:0000256" key="1">
    <source>
        <dbReference type="ARBA" id="ARBA00010638"/>
    </source>
</evidence>
<dbReference type="InterPro" id="IPR024185">
    <property type="entry name" value="FTHF_cligase-like_sf"/>
</dbReference>
<sequence length="200" mass="21273">MDAWDKRAWREAVLARRKTVTADEREREADALAAGVARLAAPGGPLGTLAWVCAYVPVGGEPGSLDMLDALRAGGVRVLLPVTGEPGPLEWAEYTGPEALRRGRFGLREPSGAPIANALGKADALLIPALAVDRRGVRLGRGAGYYDRSLAACRTDARLIAVVRDDELVGHLPEEPHDHRMGWALTPFGGLLALDEQAGN</sequence>
<dbReference type="NCBIfam" id="TIGR02727">
    <property type="entry name" value="MTHFS_bact"/>
    <property type="match status" value="1"/>
</dbReference>
<dbReference type="Proteomes" id="UP000515512">
    <property type="component" value="Chromosome"/>
</dbReference>
<dbReference type="GO" id="GO:0030272">
    <property type="term" value="F:5-formyltetrahydrofolate cyclo-ligase activity"/>
    <property type="evidence" value="ECO:0007669"/>
    <property type="project" value="UniProtKB-EC"/>
</dbReference>
<dbReference type="EC" id="6.3.3.2" evidence="5"/>
<evidence type="ECO:0000313" key="7">
    <source>
        <dbReference type="Proteomes" id="UP000515512"/>
    </source>
</evidence>
<accession>A0A7D6ZUJ5</accession>
<keyword evidence="6" id="KW-0436">Ligase</keyword>
<dbReference type="InterPro" id="IPR037171">
    <property type="entry name" value="NagB/RpiA_transferase-like"/>
</dbReference>
<protein>
    <recommendedName>
        <fullName evidence="5">5-formyltetrahydrofolate cyclo-ligase</fullName>
        <ecNumber evidence="5">6.3.3.2</ecNumber>
    </recommendedName>
</protein>
<proteinExistence type="inferred from homology"/>
<comment type="catalytic activity">
    <reaction evidence="5">
        <text>(6S)-5-formyl-5,6,7,8-tetrahydrofolate + ATP = (6R)-5,10-methenyltetrahydrofolate + ADP + phosphate</text>
        <dbReference type="Rhea" id="RHEA:10488"/>
        <dbReference type="ChEBI" id="CHEBI:30616"/>
        <dbReference type="ChEBI" id="CHEBI:43474"/>
        <dbReference type="ChEBI" id="CHEBI:57455"/>
        <dbReference type="ChEBI" id="CHEBI:57457"/>
        <dbReference type="ChEBI" id="CHEBI:456216"/>
        <dbReference type="EC" id="6.3.3.2"/>
    </reaction>
</comment>
<dbReference type="KEGG" id="nhu:H0264_09810"/>
<keyword evidence="7" id="KW-1185">Reference proteome</keyword>
<dbReference type="PANTHER" id="PTHR23407">
    <property type="entry name" value="ATPASE INHIBITOR/5-FORMYLTETRAHYDROFOLATE CYCLO-LIGASE"/>
    <property type="match status" value="1"/>
</dbReference>
<evidence type="ECO:0000256" key="5">
    <source>
        <dbReference type="RuleBase" id="RU361279"/>
    </source>
</evidence>
<dbReference type="EMBL" id="CP059399">
    <property type="protein sequence ID" value="QLY34245.1"/>
    <property type="molecule type" value="Genomic_DNA"/>
</dbReference>
<evidence type="ECO:0000256" key="2">
    <source>
        <dbReference type="ARBA" id="ARBA00022741"/>
    </source>
</evidence>
<dbReference type="GO" id="GO:0046872">
    <property type="term" value="F:metal ion binding"/>
    <property type="evidence" value="ECO:0007669"/>
    <property type="project" value="UniProtKB-KW"/>
</dbReference>
<gene>
    <name evidence="6" type="ORF">H0264_09810</name>
</gene>
<feature type="binding site" evidence="4">
    <location>
        <position position="61"/>
    </location>
    <ligand>
        <name>substrate</name>
    </ligand>
</feature>
<dbReference type="AlphaFoldDB" id="A0A7D6ZUJ5"/>
<dbReference type="Pfam" id="PF01812">
    <property type="entry name" value="5-FTHF_cyc-lig"/>
    <property type="match status" value="1"/>
</dbReference>
<comment type="similarity">
    <text evidence="1 5">Belongs to the 5-formyltetrahydrofolate cyclo-ligase family.</text>
</comment>
<keyword evidence="5" id="KW-0479">Metal-binding</keyword>
<name>A0A7D6ZUJ5_9NOCA</name>
<dbReference type="RefSeq" id="WP_181585409.1">
    <property type="nucleotide sequence ID" value="NZ_CP059399.1"/>
</dbReference>
<dbReference type="PIRSF" id="PIRSF006806">
    <property type="entry name" value="FTHF_cligase"/>
    <property type="match status" value="1"/>
</dbReference>
<feature type="binding site" evidence="4">
    <location>
        <begin position="6"/>
        <end position="10"/>
    </location>
    <ligand>
        <name>ATP</name>
        <dbReference type="ChEBI" id="CHEBI:30616"/>
    </ligand>
</feature>
<dbReference type="GO" id="GO:0005524">
    <property type="term" value="F:ATP binding"/>
    <property type="evidence" value="ECO:0007669"/>
    <property type="project" value="UniProtKB-KW"/>
</dbReference>
<comment type="cofactor">
    <cofactor evidence="5">
        <name>Mg(2+)</name>
        <dbReference type="ChEBI" id="CHEBI:18420"/>
    </cofactor>
</comment>
<feature type="binding site" evidence="4">
    <location>
        <position position="56"/>
    </location>
    <ligand>
        <name>substrate</name>
    </ligand>
</feature>
<dbReference type="Gene3D" id="3.40.50.10420">
    <property type="entry name" value="NagB/RpiA/CoA transferase-like"/>
    <property type="match status" value="1"/>
</dbReference>
<dbReference type="GO" id="GO:0009396">
    <property type="term" value="P:folic acid-containing compound biosynthetic process"/>
    <property type="evidence" value="ECO:0007669"/>
    <property type="project" value="TreeGrafter"/>
</dbReference>
<organism evidence="6 7">
    <name type="scientific">Nocardia huaxiensis</name>
    <dbReference type="NCBI Taxonomy" id="2755382"/>
    <lineage>
        <taxon>Bacteria</taxon>
        <taxon>Bacillati</taxon>
        <taxon>Actinomycetota</taxon>
        <taxon>Actinomycetes</taxon>
        <taxon>Mycobacteriales</taxon>
        <taxon>Nocardiaceae</taxon>
        <taxon>Nocardia</taxon>
    </lineage>
</organism>
<dbReference type="InterPro" id="IPR002698">
    <property type="entry name" value="FTHF_cligase"/>
</dbReference>
<feature type="binding site" evidence="4">
    <location>
        <begin position="138"/>
        <end position="146"/>
    </location>
    <ligand>
        <name>ATP</name>
        <dbReference type="ChEBI" id="CHEBI:30616"/>
    </ligand>
</feature>
<evidence type="ECO:0000256" key="3">
    <source>
        <dbReference type="ARBA" id="ARBA00022840"/>
    </source>
</evidence>
<evidence type="ECO:0000256" key="4">
    <source>
        <dbReference type="PIRSR" id="PIRSR006806-1"/>
    </source>
</evidence>
<keyword evidence="2 4" id="KW-0547">Nucleotide-binding</keyword>
<dbReference type="SUPFAM" id="SSF100950">
    <property type="entry name" value="NagB/RpiA/CoA transferase-like"/>
    <property type="match status" value="1"/>
</dbReference>
<dbReference type="GO" id="GO:0035999">
    <property type="term" value="P:tetrahydrofolate interconversion"/>
    <property type="evidence" value="ECO:0007669"/>
    <property type="project" value="TreeGrafter"/>
</dbReference>